<keyword evidence="2" id="KW-0238">DNA-binding</keyword>
<dbReference type="Pfam" id="PF04845">
    <property type="entry name" value="PurA"/>
    <property type="match status" value="2"/>
</dbReference>
<evidence type="ECO:0000256" key="2">
    <source>
        <dbReference type="ARBA" id="ARBA00023125"/>
    </source>
</evidence>
<dbReference type="SMART" id="SM00712">
    <property type="entry name" value="PUR"/>
    <property type="match status" value="3"/>
</dbReference>
<dbReference type="FunFam" id="3.10.450.700:FF:000003">
    <property type="entry name" value="transcription factor Pur-alpha 1"/>
    <property type="match status" value="1"/>
</dbReference>
<dbReference type="GO" id="GO:0000977">
    <property type="term" value="F:RNA polymerase II transcription regulatory region sequence-specific DNA binding"/>
    <property type="evidence" value="ECO:0007669"/>
    <property type="project" value="InterPro"/>
</dbReference>
<reference evidence="3" key="1">
    <citation type="journal article" date="2002" name="Nature">
        <title>The genome sequence and structure of rice chromosome 1.</title>
        <authorList>
            <person name="Sasaki T."/>
            <person name="Matsumoto T."/>
            <person name="Yamamoto K."/>
            <person name="Sakata K."/>
            <person name="Baba T."/>
            <person name="Katayose Y."/>
            <person name="Wu J."/>
            <person name="Niimura Y."/>
            <person name="Cheng Z."/>
            <person name="Nagamura Y."/>
            <person name="Antonio B.A."/>
            <person name="Kanamori H."/>
            <person name="Hosokawa S."/>
            <person name="Masukawa M."/>
            <person name="Arikawa K."/>
            <person name="Chiden Y."/>
            <person name="Hayashi M."/>
            <person name="Okamoto M."/>
            <person name="Ando T."/>
            <person name="Aoki H."/>
            <person name="Arita K."/>
            <person name="Hamada M."/>
            <person name="Harada C."/>
            <person name="Hijishita S."/>
            <person name="Honda M."/>
            <person name="Ichikawa Y."/>
            <person name="Idonuma A."/>
            <person name="Iijima M."/>
            <person name="Ikeda M."/>
            <person name="Ikeno M."/>
            <person name="Itoh S."/>
            <person name="Itoh T."/>
            <person name="Itoh Y."/>
            <person name="Itoh Y."/>
            <person name="Iwabuchi A."/>
            <person name="Kamiya K."/>
            <person name="Karasawa W."/>
            <person name="Katagiri S."/>
            <person name="Kikuta A."/>
            <person name="Kobayashi N."/>
            <person name="Kono I."/>
            <person name="Machita K."/>
            <person name="Maehara T."/>
            <person name="Mizuno H."/>
            <person name="Mizubayashi T."/>
            <person name="Mukai Y."/>
            <person name="Nagasaki H."/>
            <person name="Nakashima M."/>
            <person name="Nakama Y."/>
            <person name="Nakamichi Y."/>
            <person name="Nakamura M."/>
            <person name="Namiki N."/>
            <person name="Negishi M."/>
            <person name="Ohta I."/>
            <person name="Ono N."/>
            <person name="Saji S."/>
            <person name="Sakai K."/>
            <person name="Shibata M."/>
            <person name="Shimokawa T."/>
            <person name="Shomura A."/>
            <person name="Song J."/>
            <person name="Takazaki Y."/>
            <person name="Terasawa K."/>
            <person name="Tsuji K."/>
            <person name="Waki K."/>
            <person name="Yamagata H."/>
            <person name="Yamane H."/>
            <person name="Yoshiki S."/>
            <person name="Yoshihara R."/>
            <person name="Yukawa K."/>
            <person name="Zhong H."/>
            <person name="Iwama H."/>
            <person name="Endo T."/>
            <person name="Ito H."/>
            <person name="Hahn J.H."/>
            <person name="Kim H.I."/>
            <person name="Eun M.Y."/>
            <person name="Yano M."/>
            <person name="Jiang J."/>
            <person name="Gojobori T."/>
        </authorList>
    </citation>
    <scope>NUCLEOTIDE SEQUENCE [LARGE SCALE GENOMIC DNA]</scope>
</reference>
<evidence type="ECO:0000256" key="1">
    <source>
        <dbReference type="ARBA" id="ARBA00009251"/>
    </source>
</evidence>
<dbReference type="Proteomes" id="UP000817658">
    <property type="component" value="Chromosome 1"/>
</dbReference>
<dbReference type="FunFam" id="3.10.450.700:FF:000002">
    <property type="entry name" value="Transcription factor Pur-alpha 1"/>
    <property type="match status" value="2"/>
</dbReference>
<dbReference type="PANTHER" id="PTHR12611:SF0">
    <property type="entry name" value="PURINE-RICH BINDING PROTEIN-ALPHA, ISOFORM B"/>
    <property type="match status" value="1"/>
</dbReference>
<dbReference type="EMBL" id="AP002817">
    <property type="protein sequence ID" value="BAD81440.1"/>
    <property type="molecule type" value="Genomic_DNA"/>
</dbReference>
<comment type="similarity">
    <text evidence="1">Belongs to the PUR DNA-binding protein family.</text>
</comment>
<dbReference type="GO" id="GO:0032422">
    <property type="term" value="F:purine-rich negative regulatory element binding"/>
    <property type="evidence" value="ECO:0007669"/>
    <property type="project" value="InterPro"/>
</dbReference>
<evidence type="ECO:0000313" key="3">
    <source>
        <dbReference type="EMBL" id="BAD81440.1"/>
    </source>
</evidence>
<dbReference type="InterPro" id="IPR006628">
    <property type="entry name" value="PUR-bd_fam"/>
</dbReference>
<gene>
    <name evidence="3" type="primary">P0699D11.18</name>
</gene>
<dbReference type="AlphaFoldDB" id="Q5NAR8"/>
<dbReference type="Gene3D" id="3.10.450.700">
    <property type="match status" value="3"/>
</dbReference>
<proteinExistence type="inferred from homology"/>
<organism evidence="3">
    <name type="scientific">Oryza sativa subsp. japonica</name>
    <name type="common">Rice</name>
    <dbReference type="NCBI Taxonomy" id="39947"/>
    <lineage>
        <taxon>Eukaryota</taxon>
        <taxon>Viridiplantae</taxon>
        <taxon>Streptophyta</taxon>
        <taxon>Embryophyta</taxon>
        <taxon>Tracheophyta</taxon>
        <taxon>Spermatophyta</taxon>
        <taxon>Magnoliopsida</taxon>
        <taxon>Liliopsida</taxon>
        <taxon>Poales</taxon>
        <taxon>Poaceae</taxon>
        <taxon>BOP clade</taxon>
        <taxon>Oryzoideae</taxon>
        <taxon>Oryzeae</taxon>
        <taxon>Oryzinae</taxon>
        <taxon>Oryza</taxon>
        <taxon>Oryza sativa</taxon>
    </lineage>
</organism>
<dbReference type="PANTHER" id="PTHR12611">
    <property type="entry name" value="PUR-TRANSCRIPTIONAL ACTIVATOR"/>
    <property type="match status" value="1"/>
</dbReference>
<sequence>MDGGGGGGGGGGVMAGPGVAGGGGGGGGGGVGGDVELVSKTLQFEHKLFYFDLKENPRGRYLKISEKTSSTRSTIIVPVAGVAWFLDLFDYYIRTDERDAFSKELRLDTKVFYFDIGENKRGRFLKVSEASVNRNRSTIIVPAGSSGEEGWEAFRNVLLEINNEASRLYVLPNHPNQVQETIPFFDIFMKSQMTSSLNSCHCIWQQHLEPPERLPGLSDDVGAGFIAGHGSQSASGPEVDVERLVDLPPQEEISGMGMSKVIRADQKRFFFDLGSNNRGHYLRISEVAGADRSSIILPLSGLKQFHEMVGHFVDIMKDRLEGMTGANVRTVESSQR</sequence>
<accession>Q5NAR8</accession>
<protein>
    <submittedName>
        <fullName evidence="3">Purine rich element binding protein B-like</fullName>
    </submittedName>
</protein>
<name>Q5NAR8_ORYSJ</name>